<evidence type="ECO:0008006" key="5">
    <source>
        <dbReference type="Google" id="ProtNLM"/>
    </source>
</evidence>
<evidence type="ECO:0000313" key="3">
    <source>
        <dbReference type="EMBL" id="MQY29811.1"/>
    </source>
</evidence>
<feature type="domain" description="RsbT co-antagonist protein RsbRD N-terminal" evidence="2">
    <location>
        <begin position="22"/>
        <end position="156"/>
    </location>
</feature>
<keyword evidence="4" id="KW-1185">Reference proteome</keyword>
<dbReference type="Pfam" id="PF14361">
    <property type="entry name" value="RsbRD_N"/>
    <property type="match status" value="1"/>
</dbReference>
<dbReference type="EMBL" id="WEGI01000012">
    <property type="protein sequence ID" value="MQY29811.1"/>
    <property type="molecule type" value="Genomic_DNA"/>
</dbReference>
<dbReference type="Pfam" id="PF13556">
    <property type="entry name" value="HTH_30"/>
    <property type="match status" value="1"/>
</dbReference>
<dbReference type="InterPro" id="IPR042070">
    <property type="entry name" value="PucR_C-HTH_sf"/>
</dbReference>
<dbReference type="RefSeq" id="WP_194291003.1">
    <property type="nucleotide sequence ID" value="NZ_WEGI01000012.1"/>
</dbReference>
<dbReference type="Gene3D" id="1.10.10.2840">
    <property type="entry name" value="PucR C-terminal helix-turn-helix domain"/>
    <property type="match status" value="1"/>
</dbReference>
<proteinExistence type="predicted"/>
<dbReference type="InterPro" id="IPR051448">
    <property type="entry name" value="CdaR-like_regulators"/>
</dbReference>
<reference evidence="3 4" key="1">
    <citation type="submission" date="2019-10" db="EMBL/GenBank/DDBJ databases">
        <title>Nocardia macrotermitis sp. nov. and Nocardia aurantia sp. nov., isolated from the gut of fungus growing-termite Macrotermes natalensis.</title>
        <authorList>
            <person name="Benndorf R."/>
            <person name="Schwitalla J."/>
            <person name="Martin K."/>
            <person name="De Beer W."/>
            <person name="Kaster A.-K."/>
            <person name="Vollmers J."/>
            <person name="Poulsen M."/>
            <person name="Beemelmanns C."/>
        </authorList>
    </citation>
    <scope>NUCLEOTIDE SEQUENCE [LARGE SCALE GENOMIC DNA]</scope>
    <source>
        <strain evidence="3 4">RB56</strain>
    </source>
</reference>
<evidence type="ECO:0000259" key="2">
    <source>
        <dbReference type="Pfam" id="PF14361"/>
    </source>
</evidence>
<dbReference type="InterPro" id="IPR025751">
    <property type="entry name" value="RsbRD_N_dom"/>
</dbReference>
<dbReference type="AlphaFoldDB" id="A0A7K0DVJ7"/>
<protein>
    <recommendedName>
        <fullName evidence="5">Transcriptional regulator</fullName>
    </recommendedName>
</protein>
<evidence type="ECO:0000313" key="4">
    <source>
        <dbReference type="Proteomes" id="UP000431401"/>
    </source>
</evidence>
<gene>
    <name evidence="3" type="ORF">NRB56_54040</name>
</gene>
<dbReference type="InterPro" id="IPR025736">
    <property type="entry name" value="PucR_C-HTH_dom"/>
</dbReference>
<evidence type="ECO:0000259" key="1">
    <source>
        <dbReference type="Pfam" id="PF13556"/>
    </source>
</evidence>
<dbReference type="PANTHER" id="PTHR33744:SF7">
    <property type="entry name" value="PUCR FAMILY TRANSCRIPTIONAL REGULATOR"/>
    <property type="match status" value="1"/>
</dbReference>
<organism evidence="3 4">
    <name type="scientific">Nocardia aurantia</name>
    <dbReference type="NCBI Taxonomy" id="2585199"/>
    <lineage>
        <taxon>Bacteria</taxon>
        <taxon>Bacillati</taxon>
        <taxon>Actinomycetota</taxon>
        <taxon>Actinomycetes</taxon>
        <taxon>Mycobacteriales</taxon>
        <taxon>Nocardiaceae</taxon>
        <taxon>Nocardia</taxon>
    </lineage>
</organism>
<dbReference type="Proteomes" id="UP000431401">
    <property type="component" value="Unassembled WGS sequence"/>
</dbReference>
<accession>A0A7K0DVJ7</accession>
<comment type="caution">
    <text evidence="3">The sequence shown here is derived from an EMBL/GenBank/DDBJ whole genome shotgun (WGS) entry which is preliminary data.</text>
</comment>
<sequence length="442" mass="46299">MSVSRATGPGRARATAATPPLLAATVVRELVGEIVGDRIGGRARADLTLLVNICAGELGRVLCARAPVSAAALARIENVAARWAQLDLPVDLLQRAVHAGIGTAFQQLAPTLAWSTVRTVRGNGLVLIDIVRTMSTAVSRGYVREIRALAGEQRAVVQTVTARLLAGNVAGASTSGDIEIADGYRVLAVALGQHPDEQDHRLDARVVARRKLRRVQADLATAGPGVLTQLSVDGGTLLLPLDETTGDPDDLVARLTRAAAAPVTVAMADADRDRIPQAVELAHELLDLAVRLGRGAGLYRFEDLACEYQLGRPGTANEKIRSVLAPLQTEPELERMLGEFLAAGGRVATAQRLGVPVGVLRRRLARITELTGLDPARATDLWYLRSSVIARAIHRTAHGGGAAQVLGSGAAQVYGSGAAHMHGGGAARIHGDDPDSELDAAV</sequence>
<dbReference type="PANTHER" id="PTHR33744">
    <property type="entry name" value="CARBOHYDRATE DIACID REGULATOR"/>
    <property type="match status" value="1"/>
</dbReference>
<name>A0A7K0DVJ7_9NOCA</name>
<feature type="domain" description="PucR C-terminal helix-turn-helix" evidence="1">
    <location>
        <begin position="336"/>
        <end position="385"/>
    </location>
</feature>